<protein>
    <submittedName>
        <fullName evidence="1 2">Orf50</fullName>
    </submittedName>
</protein>
<reference evidence="1" key="3">
    <citation type="journal article" date="1993" name="J. Bacteriol.">
        <title>Transfer functions of the conjugative integrating element pSAM2 from Streptomyces ambofaciens: characterization of a kil-kor system associated with transfer.</title>
        <authorList>
            <person name="Hagege J.M."/>
            <person name="Pernodet J.L."/>
            <person name="Gerbaud C."/>
            <person name="Sezonov G."/>
            <person name="Friedmann A."/>
            <person name="Guerineau M."/>
        </authorList>
    </citation>
    <scope>NUCLEOTIDE SEQUENCE</scope>
    <source>
        <strain evidence="1">ATCC 15154</strain>
        <plasmid evidence="1">pSAM2</plasmid>
    </source>
</reference>
<name>Q53732_STRAM</name>
<geneLocation type="plasmid" evidence="2">
    <name>pSAM2</name>
</geneLocation>
<dbReference type="EMBL" id="Z19594">
    <property type="protein sequence ID" value="CAA79647.1"/>
    <property type="molecule type" value="Genomic_DNA"/>
</dbReference>
<organism evidence="2">
    <name type="scientific">Streptomyces ambofaciens</name>
    <dbReference type="NCBI Taxonomy" id="1889"/>
    <lineage>
        <taxon>Bacteria</taxon>
        <taxon>Bacillati</taxon>
        <taxon>Actinomycetota</taxon>
        <taxon>Actinomycetes</taxon>
        <taxon>Kitasatosporales</taxon>
        <taxon>Streptomycetaceae</taxon>
        <taxon>Streptomyces</taxon>
    </lineage>
</organism>
<accession>Q53732</accession>
<gene>
    <name evidence="1" type="primary">orf50</name>
</gene>
<proteinExistence type="predicted"/>
<keyword evidence="2" id="KW-0614">Plasmid</keyword>
<reference evidence="1" key="7">
    <citation type="journal article" date="1995" name="Mol. Microbiol.">
        <title>Characterization of pra, a gene for replication control in pSAM2, the integrating element of Streptomyces ambofaciens.</title>
        <authorList>
            <person name="Sezonov G."/>
            <person name="Hegege J."/>
            <person name="Pernodet J.L."/>
            <person name="Friedmann A."/>
            <person name="Guerineau M."/>
        </authorList>
    </citation>
    <scope>NUCLEOTIDE SEQUENCE</scope>
    <source>
        <strain evidence="1">ATCC 15154</strain>
        <plasmid evidence="1">pSAM2</plasmid>
    </source>
</reference>
<evidence type="ECO:0000313" key="2">
    <source>
        <dbReference type="EMBL" id="CAA79647.1"/>
    </source>
</evidence>
<reference evidence="1" key="8">
    <citation type="journal article" date="1998" name="J. Bacteriol.">
        <title>Replicase, excisionase, and integrase genes of the Streptomyces element pSAM2 constitute an operon positively regulated by the pra gene.</title>
        <authorList>
            <person name="Sezonov G."/>
            <person name="Duchene A.M."/>
            <person name="Friedmann A."/>
            <person name="Guerineau M."/>
            <person name="Pernodet J.L."/>
        </authorList>
    </citation>
    <scope>NUCLEOTIDE SEQUENCE</scope>
    <source>
        <strain evidence="1">ATCC 15154</strain>
        <plasmid evidence="1">pSAM2</plasmid>
    </source>
</reference>
<dbReference type="PIR" id="S33423">
    <property type="entry name" value="S33423"/>
</dbReference>
<reference evidence="2" key="6">
    <citation type="journal article" date="1994" name="Plasmid">
        <title>Identification of a gene encoding the replication initiator protein of the Streptomyces integrating element, pSAM2.</title>
        <authorList>
            <person name="Hagege J."/>
            <person name="Boccard F."/>
            <person name="Smokvina T."/>
            <person name="Pernodet J.L."/>
            <person name="Friedmann A."/>
            <person name="Guerineau M."/>
        </authorList>
    </citation>
    <scope>NUCLEOTIDE SEQUENCE</scope>
    <source>
        <strain evidence="1">ATCC 15154</strain>
        <strain evidence="2">ATCC23877 pSAM2 plasmid</strain>
        <plasmid evidence="2">pSAM2</plasmid>
    </source>
</reference>
<reference evidence="1" key="1">
    <citation type="journal article" date="1989" name="EMBO J.">
        <title>The integrated conjugative plasmid pSAM2 of Streptomyces ambofaciens is related to temperate bacteriophages.</title>
        <authorList>
            <person name="Boccard F."/>
            <person name="Smokvina T."/>
            <person name="Pernodet J.L."/>
            <person name="Friedmann A."/>
            <person name="Guerineau M."/>
        </authorList>
    </citation>
    <scope>NUCLEOTIDE SEQUENCE</scope>
    <source>
        <strain evidence="1">ATCC 15154</strain>
        <plasmid evidence="1">pSAM2</plasmid>
    </source>
</reference>
<dbReference type="AlphaFoldDB" id="Q53732"/>
<evidence type="ECO:0000313" key="1">
    <source>
        <dbReference type="EMBL" id="CAA06455.1"/>
    </source>
</evidence>
<reference evidence="1" key="4">
    <citation type="journal article" date="1993" name="Mol. Microbiol.">
        <title>Mode and origin of replication of pSAM2, a conjugative integrating element of Streptomyces ambofaciens.</title>
        <authorList>
            <person name="Hagege J."/>
            <person name="Pernodet J.L."/>
            <person name="Friedmann A."/>
            <person name="Guerineau M."/>
        </authorList>
    </citation>
    <scope>NUCLEOTIDE SEQUENCE</scope>
    <source>
        <strain evidence="1">ATCC 15154</strain>
        <plasmid evidence="1">pSAM2</plasmid>
    </source>
</reference>
<reference evidence="1" key="9">
    <citation type="submission" date="1998-04" db="EMBL/GenBank/DDBJ databases">
        <authorList>
            <person name="Sezonov G.V."/>
        </authorList>
    </citation>
    <scope>NUCLEOTIDE SEQUENCE</scope>
    <source>
        <strain evidence="1">ATCC 15154</strain>
        <plasmid evidence="1">pSAM2</plasmid>
    </source>
</reference>
<sequence>MGRVVVPVPWQAGQWAVMVRRWPRALRPPVVMWTEAKPSQAGQILGRGGV</sequence>
<reference evidence="2" key="5">
    <citation type="submission" date="1993-01" db="EMBL/GenBank/DDBJ databases">
        <authorList>
            <person name="Hagege J.M."/>
        </authorList>
    </citation>
    <scope>NUCLEOTIDE SEQUENCE</scope>
    <source>
        <strain evidence="2">ATCC23877 pSAM2 plasmid</strain>
        <plasmid evidence="2">pSAM2</plasmid>
    </source>
</reference>
<dbReference type="EMBL" id="AJ005260">
    <property type="protein sequence ID" value="CAA06455.1"/>
    <property type="molecule type" value="Genomic_DNA"/>
</dbReference>
<reference evidence="1" key="2">
    <citation type="journal article" date="1989" name="Plasmid">
        <title>Structural analysis of loci involved in pSAM2 site-specific integration in Streptomyces.</title>
        <authorList>
            <person name="Boccard F."/>
            <person name="Smokvina T."/>
            <person name="Pernodet J.L."/>
            <person name="Friedmann A."/>
            <person name="Guerineau M."/>
        </authorList>
    </citation>
    <scope>NUCLEOTIDE SEQUENCE</scope>
    <source>
        <strain evidence="1">ATCC 15154</strain>
        <plasmid evidence="1">pSAM2</plasmid>
    </source>
</reference>